<keyword evidence="5" id="KW-0010">Activator</keyword>
<dbReference type="GO" id="GO:0070847">
    <property type="term" value="C:core mediator complex"/>
    <property type="evidence" value="ECO:0007669"/>
    <property type="project" value="TreeGrafter"/>
</dbReference>
<dbReference type="VEuPathDB" id="CryptoDB:GNI_130990"/>
<keyword evidence="3 5" id="KW-0804">Transcription</keyword>
<dbReference type="AlphaFoldDB" id="A0A023B1H0"/>
<dbReference type="InterPro" id="IPR009244">
    <property type="entry name" value="Mediatior_Med7"/>
</dbReference>
<dbReference type="RefSeq" id="XP_011132166.1">
    <property type="nucleotide sequence ID" value="XM_011133864.1"/>
</dbReference>
<dbReference type="PANTHER" id="PTHR21428:SF11">
    <property type="entry name" value="MEDIATOR OF RNA POLYMERASE II TRANSCRIPTION SUBUNIT 7"/>
    <property type="match status" value="1"/>
</dbReference>
<comment type="caution">
    <text evidence="6">The sequence shown here is derived from an EMBL/GenBank/DDBJ whole genome shotgun (WGS) entry which is preliminary data.</text>
</comment>
<keyword evidence="4 5" id="KW-0539">Nucleus</keyword>
<dbReference type="GeneID" id="22914588"/>
<dbReference type="Proteomes" id="UP000019763">
    <property type="component" value="Unassembled WGS sequence"/>
</dbReference>
<sequence length="187" mass="21155">MDQPGSTQLAEGWPAPPYWYACFPAEAPDRDTLEFAYDKTLFPPPPVPQDNFTAFGAVVDMSEFDMSTTLDSDAKLYREEGVELRDEFDRLFDTLLDEVVVLFGQSSQLNSEFAGGASGRVKNIIRLYRNLQNILHVLRQDQFTANVLDMLHQQAQQKLAIINDIRQIAFDLAPLTLEDAIRPPTDE</sequence>
<dbReference type="PANTHER" id="PTHR21428">
    <property type="entry name" value="MEDIATOR OF RNA POLYMERASE II TRANSCRIPTION SUBUNIT 7"/>
    <property type="match status" value="1"/>
</dbReference>
<accession>A0A023B1H0</accession>
<organism evidence="6 7">
    <name type="scientific">Gregarina niphandrodes</name>
    <name type="common">Septate eugregarine</name>
    <dbReference type="NCBI Taxonomy" id="110365"/>
    <lineage>
        <taxon>Eukaryota</taxon>
        <taxon>Sar</taxon>
        <taxon>Alveolata</taxon>
        <taxon>Apicomplexa</taxon>
        <taxon>Conoidasida</taxon>
        <taxon>Gregarinasina</taxon>
        <taxon>Eugregarinorida</taxon>
        <taxon>Gregarinidae</taxon>
        <taxon>Gregarina</taxon>
    </lineage>
</organism>
<dbReference type="GO" id="GO:0016592">
    <property type="term" value="C:mediator complex"/>
    <property type="evidence" value="ECO:0007669"/>
    <property type="project" value="InterPro"/>
</dbReference>
<comment type="function">
    <text evidence="5">Component of the Mediator complex, a coactivator involved in the regulated transcription of nearly all RNA polymerase II-dependent genes. Mediator functions as a bridge to convey information from gene-specific regulatory proteins to the basal RNA polymerase II transcription machinery.</text>
</comment>
<protein>
    <recommendedName>
        <fullName evidence="5">Mediator of RNA polymerase II transcription subunit 7</fullName>
    </recommendedName>
</protein>
<dbReference type="InterPro" id="IPR037212">
    <property type="entry name" value="Med7/Med21-like"/>
</dbReference>
<evidence type="ECO:0000256" key="5">
    <source>
        <dbReference type="RuleBase" id="RU364060"/>
    </source>
</evidence>
<evidence type="ECO:0000256" key="4">
    <source>
        <dbReference type="ARBA" id="ARBA00023242"/>
    </source>
</evidence>
<dbReference type="Pfam" id="PF05983">
    <property type="entry name" value="Med7"/>
    <property type="match status" value="1"/>
</dbReference>
<dbReference type="EMBL" id="AFNH02000977">
    <property type="protein sequence ID" value="EZG47616.1"/>
    <property type="molecule type" value="Genomic_DNA"/>
</dbReference>
<comment type="subunit">
    <text evidence="5">Component of the Mediator complex.</text>
</comment>
<gene>
    <name evidence="6" type="ORF">GNI_130990</name>
</gene>
<dbReference type="SUPFAM" id="SSF140718">
    <property type="entry name" value="Mediator hinge subcomplex-like"/>
    <property type="match status" value="1"/>
</dbReference>
<evidence type="ECO:0000256" key="1">
    <source>
        <dbReference type="ARBA" id="ARBA00004123"/>
    </source>
</evidence>
<keyword evidence="2 5" id="KW-0805">Transcription regulation</keyword>
<dbReference type="OrthoDB" id="10253553at2759"/>
<proteinExistence type="inferred from homology"/>
<evidence type="ECO:0000313" key="7">
    <source>
        <dbReference type="Proteomes" id="UP000019763"/>
    </source>
</evidence>
<dbReference type="GO" id="GO:0006357">
    <property type="term" value="P:regulation of transcription by RNA polymerase II"/>
    <property type="evidence" value="ECO:0007669"/>
    <property type="project" value="InterPro"/>
</dbReference>
<comment type="similarity">
    <text evidence="5">Belongs to the Mediator complex subunit 7 family.</text>
</comment>
<evidence type="ECO:0000313" key="6">
    <source>
        <dbReference type="EMBL" id="EZG47616.1"/>
    </source>
</evidence>
<name>A0A023B1H0_GRENI</name>
<comment type="subcellular location">
    <subcellularLocation>
        <location evidence="1 5">Nucleus</location>
    </subcellularLocation>
</comment>
<reference evidence="6" key="1">
    <citation type="submission" date="2013-12" db="EMBL/GenBank/DDBJ databases">
        <authorList>
            <person name="Omoto C.K."/>
            <person name="Sibley D."/>
            <person name="Venepally P."/>
            <person name="Hadjithomas M."/>
            <person name="Karamycheva S."/>
            <person name="Brunk B."/>
            <person name="Roos D."/>
            <person name="Caler E."/>
            <person name="Lorenzi H."/>
        </authorList>
    </citation>
    <scope>NUCLEOTIDE SEQUENCE</scope>
</reference>
<dbReference type="GO" id="GO:0003712">
    <property type="term" value="F:transcription coregulator activity"/>
    <property type="evidence" value="ECO:0007669"/>
    <property type="project" value="InterPro"/>
</dbReference>
<keyword evidence="7" id="KW-1185">Reference proteome</keyword>
<evidence type="ECO:0000256" key="3">
    <source>
        <dbReference type="ARBA" id="ARBA00023163"/>
    </source>
</evidence>
<evidence type="ECO:0000256" key="2">
    <source>
        <dbReference type="ARBA" id="ARBA00023015"/>
    </source>
</evidence>